<feature type="binding site" evidence="12">
    <location>
        <position position="55"/>
    </location>
    <ligand>
        <name>L-glutamate</name>
        <dbReference type="ChEBI" id="CHEBI:29985"/>
    </ligand>
</feature>
<keyword evidence="6 12" id="KW-0808">Transferase</keyword>
<dbReference type="PANTHER" id="PTHR43247">
    <property type="entry name" value="PHOSPHOSERINE AMINOTRANSFERASE"/>
    <property type="match status" value="1"/>
</dbReference>
<evidence type="ECO:0000256" key="2">
    <source>
        <dbReference type="ARBA" id="ARBA00005099"/>
    </source>
</evidence>
<gene>
    <name evidence="12" type="primary">serC</name>
    <name evidence="14" type="ORF">HNQ40_002101</name>
</gene>
<dbReference type="GO" id="GO:0030170">
    <property type="term" value="F:pyridoxal phosphate binding"/>
    <property type="evidence" value="ECO:0007669"/>
    <property type="project" value="UniProtKB-UniRule"/>
</dbReference>
<evidence type="ECO:0000259" key="13">
    <source>
        <dbReference type="Pfam" id="PF00266"/>
    </source>
</evidence>
<feature type="modified residue" description="N6-(pyridoxal phosphate)lysine" evidence="12">
    <location>
        <position position="209"/>
    </location>
</feature>
<evidence type="ECO:0000256" key="11">
    <source>
        <dbReference type="ARBA" id="ARBA00049007"/>
    </source>
</evidence>
<keyword evidence="5 12" id="KW-0028">Amino-acid biosynthesis</keyword>
<dbReference type="HAMAP" id="MF_00160">
    <property type="entry name" value="SerC_aminotrans_5"/>
    <property type="match status" value="1"/>
</dbReference>
<keyword evidence="9 12" id="KW-0718">Serine biosynthesis</keyword>
<keyword evidence="7 12" id="KW-0663">Pyridoxal phosphate</keyword>
<comment type="catalytic activity">
    <reaction evidence="10 12">
        <text>4-(phosphooxy)-L-threonine + 2-oxoglutarate = (R)-3-hydroxy-2-oxo-4-phosphooxybutanoate + L-glutamate</text>
        <dbReference type="Rhea" id="RHEA:16573"/>
        <dbReference type="ChEBI" id="CHEBI:16810"/>
        <dbReference type="ChEBI" id="CHEBI:29985"/>
        <dbReference type="ChEBI" id="CHEBI:58452"/>
        <dbReference type="ChEBI" id="CHEBI:58538"/>
        <dbReference type="EC" id="2.6.1.52"/>
    </reaction>
</comment>
<feature type="binding site" evidence="12">
    <location>
        <position position="208"/>
    </location>
    <ligand>
        <name>pyridoxal 5'-phosphate</name>
        <dbReference type="ChEBI" id="CHEBI:597326"/>
    </ligand>
</feature>
<dbReference type="Gene3D" id="3.40.640.10">
    <property type="entry name" value="Type I PLP-dependent aspartate aminotransferase-like (Major domain)"/>
    <property type="match status" value="1"/>
</dbReference>
<dbReference type="Proteomes" id="UP000541810">
    <property type="component" value="Unassembled WGS sequence"/>
</dbReference>
<sequence>MTTETTAVHRIYNFSAGPCTLPLEVMQQAQADLVDFGSASGGKGLGMGVMEMSHRSKPVVAVHEAALASLREILELPDNYQVLFLGGGATFQFGMIPSSLAANGQRVDYTHSGAWAKKAIADAKAVGADVNLVYDGTDNSYTTLPDPATVQSTEGSRYLHLTTNETIGGVQWKAMPSCDAPIVADMSSDFLSKPFDVSPFGLIYAGAQKNIGPAGVCVVIIRDDVLEQCNGEQINYMNYANHVKGGSMLNTPPVFQIYMVGLVLEWLKGKGGLAWASEMAEKRSGLLYDAIAEAGGGGYYSCPVDAAYRSTMNVVFRLPSEELEAKFIAEAAAQGMDGLKGHRSVGGCRASIYNAMPLEGAQALADFMREFAQKNG</sequence>
<dbReference type="FunFam" id="3.40.640.10:FF:000010">
    <property type="entry name" value="Phosphoserine aminotransferase"/>
    <property type="match status" value="1"/>
</dbReference>
<evidence type="ECO:0000256" key="10">
    <source>
        <dbReference type="ARBA" id="ARBA00047630"/>
    </source>
</evidence>
<dbReference type="GO" id="GO:0006564">
    <property type="term" value="P:L-serine biosynthetic process"/>
    <property type="evidence" value="ECO:0007669"/>
    <property type="project" value="UniProtKB-UniRule"/>
</dbReference>
<evidence type="ECO:0000256" key="1">
    <source>
        <dbReference type="ARBA" id="ARBA00004915"/>
    </source>
</evidence>
<feature type="binding site" evidence="12">
    <location>
        <position position="166"/>
    </location>
    <ligand>
        <name>pyridoxal 5'-phosphate</name>
        <dbReference type="ChEBI" id="CHEBI:597326"/>
    </ligand>
</feature>
<comment type="caution">
    <text evidence="12">Lacks conserved residue(s) required for the propagation of feature annotation.</text>
</comment>
<protein>
    <recommendedName>
        <fullName evidence="12">Phosphoserine aminotransferase</fullName>
        <ecNumber evidence="12">2.6.1.52</ecNumber>
    </recommendedName>
    <alternativeName>
        <fullName evidence="12">Phosphohydroxythreonine aminotransferase</fullName>
        <shortName evidence="12">PSAT</shortName>
    </alternativeName>
</protein>
<comment type="function">
    <text evidence="12">Catalyzes the reversible conversion of 3-phosphohydroxypyruvate to phosphoserine and of 3-hydroxy-2-oxo-4-phosphonooxybutanoate to phosphohydroxythreonine.</text>
</comment>
<organism evidence="14 15">
    <name type="scientific">Algisphaera agarilytica</name>
    <dbReference type="NCBI Taxonomy" id="1385975"/>
    <lineage>
        <taxon>Bacteria</taxon>
        <taxon>Pseudomonadati</taxon>
        <taxon>Planctomycetota</taxon>
        <taxon>Phycisphaerae</taxon>
        <taxon>Phycisphaerales</taxon>
        <taxon>Phycisphaeraceae</taxon>
        <taxon>Algisphaera</taxon>
    </lineage>
</organism>
<dbReference type="InterPro" id="IPR015422">
    <property type="entry name" value="PyrdxlP-dep_Trfase_small"/>
</dbReference>
<dbReference type="EMBL" id="JACHGY010000001">
    <property type="protein sequence ID" value="MBB6430295.1"/>
    <property type="molecule type" value="Genomic_DNA"/>
</dbReference>
<proteinExistence type="inferred from homology"/>
<evidence type="ECO:0000313" key="14">
    <source>
        <dbReference type="EMBL" id="MBB6430295.1"/>
    </source>
</evidence>
<comment type="similarity">
    <text evidence="3 12">Belongs to the class-V pyridoxal-phosphate-dependent aminotransferase family. SerC subfamily.</text>
</comment>
<keyword evidence="4 12" id="KW-0032">Aminotransferase</keyword>
<dbReference type="InterPro" id="IPR015424">
    <property type="entry name" value="PyrdxlP-dep_Trfase"/>
</dbReference>
<reference evidence="14 15" key="1">
    <citation type="submission" date="2020-08" db="EMBL/GenBank/DDBJ databases">
        <title>Genomic Encyclopedia of Type Strains, Phase IV (KMG-IV): sequencing the most valuable type-strain genomes for metagenomic binning, comparative biology and taxonomic classification.</title>
        <authorList>
            <person name="Goeker M."/>
        </authorList>
    </citation>
    <scope>NUCLEOTIDE SEQUENCE [LARGE SCALE GENOMIC DNA]</scope>
    <source>
        <strain evidence="14 15">DSM 103725</strain>
    </source>
</reference>
<dbReference type="Pfam" id="PF00266">
    <property type="entry name" value="Aminotran_5"/>
    <property type="match status" value="1"/>
</dbReference>
<dbReference type="AlphaFoldDB" id="A0A7X0H6R4"/>
<dbReference type="UniPathway" id="UPA00135">
    <property type="reaction ID" value="UER00197"/>
</dbReference>
<dbReference type="UniPathway" id="UPA00244">
    <property type="reaction ID" value="UER00311"/>
</dbReference>
<dbReference type="InterPro" id="IPR000192">
    <property type="entry name" value="Aminotrans_V_dom"/>
</dbReference>
<feature type="domain" description="Aminotransferase class V" evidence="13">
    <location>
        <begin position="11"/>
        <end position="364"/>
    </location>
</feature>
<dbReference type="NCBIfam" id="NF003764">
    <property type="entry name" value="PRK05355.1"/>
    <property type="match status" value="1"/>
</dbReference>
<evidence type="ECO:0000256" key="6">
    <source>
        <dbReference type="ARBA" id="ARBA00022679"/>
    </source>
</evidence>
<keyword evidence="12" id="KW-0963">Cytoplasm</keyword>
<evidence type="ECO:0000256" key="4">
    <source>
        <dbReference type="ARBA" id="ARBA00022576"/>
    </source>
</evidence>
<dbReference type="PANTHER" id="PTHR43247:SF1">
    <property type="entry name" value="PHOSPHOSERINE AMINOTRANSFERASE"/>
    <property type="match status" value="1"/>
</dbReference>
<comment type="pathway">
    <text evidence="1 12">Cofactor biosynthesis; pyridoxine 5'-phosphate biosynthesis; pyridoxine 5'-phosphate from D-erythrose 4-phosphate: step 3/5.</text>
</comment>
<evidence type="ECO:0000256" key="7">
    <source>
        <dbReference type="ARBA" id="ARBA00022898"/>
    </source>
</evidence>
<dbReference type="InterPro" id="IPR022278">
    <property type="entry name" value="Pser_aminoTfrase"/>
</dbReference>
<keyword evidence="15" id="KW-1185">Reference proteome</keyword>
<dbReference type="FunFam" id="3.90.1150.10:FF:000006">
    <property type="entry name" value="Phosphoserine aminotransferase"/>
    <property type="match status" value="1"/>
</dbReference>
<comment type="cofactor">
    <cofactor evidence="12">
        <name>pyridoxal 5'-phosphate</name>
        <dbReference type="ChEBI" id="CHEBI:597326"/>
    </cofactor>
    <text evidence="12">Binds 1 pyridoxal phosphate per subunit.</text>
</comment>
<comment type="subcellular location">
    <subcellularLocation>
        <location evidence="12">Cytoplasm</location>
    </subcellularLocation>
</comment>
<feature type="binding site" evidence="12">
    <location>
        <position position="115"/>
    </location>
    <ligand>
        <name>pyridoxal 5'-phosphate</name>
        <dbReference type="ChEBI" id="CHEBI:597326"/>
    </ligand>
</feature>
<dbReference type="GO" id="GO:0005737">
    <property type="term" value="C:cytoplasm"/>
    <property type="evidence" value="ECO:0007669"/>
    <property type="project" value="UniProtKB-SubCell"/>
</dbReference>
<comment type="pathway">
    <text evidence="2 12">Amino-acid biosynthesis; L-serine biosynthesis; L-serine from 3-phospho-D-glycerate: step 2/3.</text>
</comment>
<evidence type="ECO:0000256" key="12">
    <source>
        <dbReference type="HAMAP-Rule" id="MF_00160"/>
    </source>
</evidence>
<dbReference type="NCBIfam" id="TIGR01364">
    <property type="entry name" value="serC_1"/>
    <property type="match status" value="1"/>
</dbReference>
<dbReference type="SUPFAM" id="SSF53383">
    <property type="entry name" value="PLP-dependent transferases"/>
    <property type="match status" value="1"/>
</dbReference>
<comment type="caution">
    <text evidence="14">The sequence shown here is derived from an EMBL/GenBank/DDBJ whole genome shotgun (WGS) entry which is preliminary data.</text>
</comment>
<evidence type="ECO:0000256" key="8">
    <source>
        <dbReference type="ARBA" id="ARBA00023096"/>
    </source>
</evidence>
<dbReference type="GO" id="GO:0004648">
    <property type="term" value="F:O-phospho-L-serine:2-oxoglutarate aminotransferase activity"/>
    <property type="evidence" value="ECO:0007669"/>
    <property type="project" value="UniProtKB-UniRule"/>
</dbReference>
<evidence type="ECO:0000313" key="15">
    <source>
        <dbReference type="Proteomes" id="UP000541810"/>
    </source>
</evidence>
<dbReference type="InterPro" id="IPR015421">
    <property type="entry name" value="PyrdxlP-dep_Trfase_major"/>
</dbReference>
<dbReference type="EC" id="2.6.1.52" evidence="12"/>
<evidence type="ECO:0000256" key="3">
    <source>
        <dbReference type="ARBA" id="ARBA00006904"/>
    </source>
</evidence>
<dbReference type="RefSeq" id="WP_246402835.1">
    <property type="nucleotide sequence ID" value="NZ_JACHGY010000001.1"/>
</dbReference>
<evidence type="ECO:0000256" key="5">
    <source>
        <dbReference type="ARBA" id="ARBA00022605"/>
    </source>
</evidence>
<feature type="binding site" evidence="12">
    <location>
        <position position="185"/>
    </location>
    <ligand>
        <name>pyridoxal 5'-phosphate</name>
        <dbReference type="ChEBI" id="CHEBI:597326"/>
    </ligand>
</feature>
<dbReference type="GO" id="GO:0008615">
    <property type="term" value="P:pyridoxine biosynthetic process"/>
    <property type="evidence" value="ECO:0007669"/>
    <property type="project" value="UniProtKB-UniRule"/>
</dbReference>
<comment type="catalytic activity">
    <reaction evidence="11 12">
        <text>O-phospho-L-serine + 2-oxoglutarate = 3-phosphooxypyruvate + L-glutamate</text>
        <dbReference type="Rhea" id="RHEA:14329"/>
        <dbReference type="ChEBI" id="CHEBI:16810"/>
        <dbReference type="ChEBI" id="CHEBI:18110"/>
        <dbReference type="ChEBI" id="CHEBI:29985"/>
        <dbReference type="ChEBI" id="CHEBI:57524"/>
        <dbReference type="EC" id="2.6.1.52"/>
    </reaction>
</comment>
<name>A0A7X0H6R4_9BACT</name>
<evidence type="ECO:0000256" key="9">
    <source>
        <dbReference type="ARBA" id="ARBA00023299"/>
    </source>
</evidence>
<comment type="subunit">
    <text evidence="12">Homodimer.</text>
</comment>
<dbReference type="PIRSF" id="PIRSF000525">
    <property type="entry name" value="SerC"/>
    <property type="match status" value="1"/>
</dbReference>
<feature type="binding site" evidence="12">
    <location>
        <begin position="89"/>
        <end position="90"/>
    </location>
    <ligand>
        <name>pyridoxal 5'-phosphate</name>
        <dbReference type="ChEBI" id="CHEBI:597326"/>
    </ligand>
</feature>
<dbReference type="Gene3D" id="3.90.1150.10">
    <property type="entry name" value="Aspartate Aminotransferase, domain 1"/>
    <property type="match status" value="1"/>
</dbReference>
<accession>A0A7X0H6R4</accession>
<keyword evidence="8 12" id="KW-0664">Pyridoxine biosynthesis</keyword>
<feature type="binding site" evidence="12">
    <location>
        <begin position="250"/>
        <end position="251"/>
    </location>
    <ligand>
        <name>pyridoxal 5'-phosphate</name>
        <dbReference type="ChEBI" id="CHEBI:597326"/>
    </ligand>
</feature>